<accession>A0A7S0Y5U7</accession>
<sequence>MIQKSSDEIAIGPLRLLSCETFDAIHENAPNLAFVNYKQAAKLQRLLSKHHCPTSPHDLKENTGGEKPPMSIVLEATGQIVPIEQWLEAKSELLEYVLRMKSDWSCQTKMRDVQEELFACPDEALQISGRSYDNQKVSFQFI</sequence>
<organism evidence="1">
    <name type="scientific">Pseudo-nitzschia delicatissima</name>
    <dbReference type="NCBI Taxonomy" id="44447"/>
    <lineage>
        <taxon>Eukaryota</taxon>
        <taxon>Sar</taxon>
        <taxon>Stramenopiles</taxon>
        <taxon>Ochrophyta</taxon>
        <taxon>Bacillariophyta</taxon>
        <taxon>Bacillariophyceae</taxon>
        <taxon>Bacillariophycidae</taxon>
        <taxon>Bacillariales</taxon>
        <taxon>Bacillariaceae</taxon>
        <taxon>Pseudo-nitzschia</taxon>
    </lineage>
</organism>
<reference evidence="1" key="1">
    <citation type="submission" date="2021-01" db="EMBL/GenBank/DDBJ databases">
        <authorList>
            <person name="Corre E."/>
            <person name="Pelletier E."/>
            <person name="Niang G."/>
            <person name="Scheremetjew M."/>
            <person name="Finn R."/>
            <person name="Kale V."/>
            <person name="Holt S."/>
            <person name="Cochrane G."/>
            <person name="Meng A."/>
            <person name="Brown T."/>
            <person name="Cohen L."/>
        </authorList>
    </citation>
    <scope>NUCLEOTIDE SEQUENCE</scope>
    <source>
        <strain evidence="1">UNC1205</strain>
    </source>
</reference>
<protein>
    <submittedName>
        <fullName evidence="1">Uncharacterized protein</fullName>
    </submittedName>
</protein>
<gene>
    <name evidence="1" type="ORF">PDEL1432_LOCUS1678</name>
</gene>
<name>A0A7S0Y5U7_9STRA</name>
<dbReference type="EMBL" id="HBFL01002363">
    <property type="protein sequence ID" value="CAD8761638.1"/>
    <property type="molecule type" value="Transcribed_RNA"/>
</dbReference>
<proteinExistence type="predicted"/>
<evidence type="ECO:0000313" key="1">
    <source>
        <dbReference type="EMBL" id="CAD8761638.1"/>
    </source>
</evidence>
<dbReference type="AlphaFoldDB" id="A0A7S0Y5U7"/>